<reference evidence="10 11" key="1">
    <citation type="submission" date="2016-05" db="EMBL/GenBank/DDBJ databases">
        <title>A degradative enzymes factory behind the ericoid mycorrhizal symbiosis.</title>
        <authorList>
            <consortium name="DOE Joint Genome Institute"/>
            <person name="Martino E."/>
            <person name="Morin E."/>
            <person name="Grelet G."/>
            <person name="Kuo A."/>
            <person name="Kohler A."/>
            <person name="Daghino S."/>
            <person name="Barry K."/>
            <person name="Choi C."/>
            <person name="Cichocki N."/>
            <person name="Clum A."/>
            <person name="Copeland A."/>
            <person name="Hainaut M."/>
            <person name="Haridas S."/>
            <person name="Labutti K."/>
            <person name="Lindquist E."/>
            <person name="Lipzen A."/>
            <person name="Khouja H.-R."/>
            <person name="Murat C."/>
            <person name="Ohm R."/>
            <person name="Olson A."/>
            <person name="Spatafora J."/>
            <person name="Veneault-Fourrey C."/>
            <person name="Henrissat B."/>
            <person name="Grigoriev I."/>
            <person name="Martin F."/>
            <person name="Perotto S."/>
        </authorList>
    </citation>
    <scope>NUCLEOTIDE SEQUENCE [LARGE SCALE GENOMIC DNA]</scope>
    <source>
        <strain evidence="10 11">UAMH 7357</strain>
    </source>
</reference>
<dbReference type="AlphaFoldDB" id="A0A2J6Q618"/>
<dbReference type="Proteomes" id="UP000235672">
    <property type="component" value="Unassembled WGS sequence"/>
</dbReference>
<keyword evidence="9" id="KW-0812">Transmembrane</keyword>
<evidence type="ECO:0000256" key="8">
    <source>
        <dbReference type="SAM" id="MobiDB-lite"/>
    </source>
</evidence>
<dbReference type="GO" id="GO:0050660">
    <property type="term" value="F:flavin adenine dinucleotide binding"/>
    <property type="evidence" value="ECO:0007669"/>
    <property type="project" value="InterPro"/>
</dbReference>
<evidence type="ECO:0000313" key="10">
    <source>
        <dbReference type="EMBL" id="PMD21720.1"/>
    </source>
</evidence>
<dbReference type="OrthoDB" id="66881at2759"/>
<feature type="compositionally biased region" description="Polar residues" evidence="8">
    <location>
        <begin position="709"/>
        <end position="721"/>
    </location>
</feature>
<accession>A0A2J6Q618</accession>
<keyword evidence="3" id="KW-0285">Flavoprotein</keyword>
<keyword evidence="9" id="KW-0472">Membrane</keyword>
<dbReference type="STRING" id="1745343.A0A2J6Q618"/>
<feature type="compositionally biased region" description="Low complexity" evidence="8">
    <location>
        <begin position="673"/>
        <end position="688"/>
    </location>
</feature>
<comment type="similarity">
    <text evidence="2">Belongs to the FMO family.</text>
</comment>
<feature type="transmembrane region" description="Helical" evidence="9">
    <location>
        <begin position="577"/>
        <end position="599"/>
    </location>
</feature>
<feature type="transmembrane region" description="Helical" evidence="9">
    <location>
        <begin position="516"/>
        <end position="536"/>
    </location>
</feature>
<keyword evidence="6" id="KW-0560">Oxidoreductase</keyword>
<dbReference type="EMBL" id="KZ613480">
    <property type="protein sequence ID" value="PMD21720.1"/>
    <property type="molecule type" value="Genomic_DNA"/>
</dbReference>
<dbReference type="GO" id="GO:0050661">
    <property type="term" value="F:NADP binding"/>
    <property type="evidence" value="ECO:0007669"/>
    <property type="project" value="InterPro"/>
</dbReference>
<dbReference type="SUPFAM" id="SSF51905">
    <property type="entry name" value="FAD/NAD(P)-binding domain"/>
    <property type="match status" value="1"/>
</dbReference>
<keyword evidence="7" id="KW-0503">Monooxygenase</keyword>
<dbReference type="GO" id="GO:0004499">
    <property type="term" value="F:N,N-dimethylaniline monooxygenase activity"/>
    <property type="evidence" value="ECO:0007669"/>
    <property type="project" value="InterPro"/>
</dbReference>
<gene>
    <name evidence="10" type="ORF">NA56DRAFT_748701</name>
</gene>
<evidence type="ECO:0000256" key="7">
    <source>
        <dbReference type="ARBA" id="ARBA00023033"/>
    </source>
</evidence>
<dbReference type="PRINTS" id="PR00419">
    <property type="entry name" value="ADXRDTASE"/>
</dbReference>
<dbReference type="Pfam" id="PF00743">
    <property type="entry name" value="FMO-like"/>
    <property type="match status" value="2"/>
</dbReference>
<evidence type="ECO:0000313" key="11">
    <source>
        <dbReference type="Proteomes" id="UP000235672"/>
    </source>
</evidence>
<evidence type="ECO:0000256" key="4">
    <source>
        <dbReference type="ARBA" id="ARBA00022827"/>
    </source>
</evidence>
<evidence type="ECO:0000256" key="9">
    <source>
        <dbReference type="SAM" id="Phobius"/>
    </source>
</evidence>
<evidence type="ECO:0000256" key="5">
    <source>
        <dbReference type="ARBA" id="ARBA00022857"/>
    </source>
</evidence>
<feature type="transmembrane region" description="Helical" evidence="9">
    <location>
        <begin position="548"/>
        <end position="565"/>
    </location>
</feature>
<dbReference type="InterPro" id="IPR036188">
    <property type="entry name" value="FAD/NAD-bd_sf"/>
</dbReference>
<evidence type="ECO:0000256" key="3">
    <source>
        <dbReference type="ARBA" id="ARBA00022630"/>
    </source>
</evidence>
<evidence type="ECO:0000256" key="1">
    <source>
        <dbReference type="ARBA" id="ARBA00001974"/>
    </source>
</evidence>
<dbReference type="FunFam" id="3.50.50.60:FF:000138">
    <property type="entry name" value="Flavin-containing monooxygenase"/>
    <property type="match status" value="1"/>
</dbReference>
<keyword evidence="9" id="KW-1133">Transmembrane helix</keyword>
<comment type="cofactor">
    <cofactor evidence="1">
        <name>FAD</name>
        <dbReference type="ChEBI" id="CHEBI:57692"/>
    </cofactor>
</comment>
<dbReference type="PANTHER" id="PTHR23023">
    <property type="entry name" value="DIMETHYLANILINE MONOOXYGENASE"/>
    <property type="match status" value="1"/>
</dbReference>
<dbReference type="InterPro" id="IPR020946">
    <property type="entry name" value="Flavin_mOase-like"/>
</dbReference>
<feature type="region of interest" description="Disordered" evidence="8">
    <location>
        <begin position="668"/>
        <end position="734"/>
    </location>
</feature>
<feature type="compositionally biased region" description="Basic and acidic residues" evidence="8">
    <location>
        <begin position="723"/>
        <end position="734"/>
    </location>
</feature>
<dbReference type="Gene3D" id="3.50.50.60">
    <property type="entry name" value="FAD/NAD(P)-binding domain"/>
    <property type="match status" value="2"/>
</dbReference>
<name>A0A2J6Q618_9HELO</name>
<protein>
    <submittedName>
        <fullName evidence="10">FAD/NAD(P)-binding domain-containing protein</fullName>
    </submittedName>
</protein>
<dbReference type="InterPro" id="IPR050346">
    <property type="entry name" value="FMO-like"/>
</dbReference>
<evidence type="ECO:0000256" key="2">
    <source>
        <dbReference type="ARBA" id="ARBA00009183"/>
    </source>
</evidence>
<evidence type="ECO:0000256" key="6">
    <source>
        <dbReference type="ARBA" id="ARBA00023002"/>
    </source>
</evidence>
<keyword evidence="5" id="KW-0521">NADP</keyword>
<dbReference type="Pfam" id="PF13450">
    <property type="entry name" value="NAD_binding_8"/>
    <property type="match status" value="1"/>
</dbReference>
<sequence>MGSLLRSPGSLCVKRIAIIGAGPSGLAMAKYILAEKAFDKIDIYEQQSEVGGVWKYSNIVDSIPIPQTTPNVPLDEPIWPPGADAPLFTNPMYDRLITNIPKPLMQYSDQDFLPESLLFPTREDVQDYLIRYSQDVRHLITFSTQVEDISLSQEESHPCWKLTARSTISKTVTKDVYDAVVVATGHYSVPFIPSVPGIQAFHAKYPSIISHSKNYRSPHNFTNKKVIVVGGGASGLDIGNQISVVCQKPLLNSVRSEEPLKLGKEIKEEVPPIAEYIAQDRSVRFEDGRIEKDIDAIVYCTGYLYAYPFLRSLEPPVVTTGRRVRGLYKSIFHIAHPTLAFPALDQKVIPFSLSEAQGAVIAKVWSNNLVLPEQTEMVAWEKKKVEELGDTTNFHVLGYPKDADYISELHDWAGSAANGFAKEPPYWDERQRHTRSVFVDIRKRFLELGGISKSMKELGPESDSGIRFETSSSCSGDIGSKESFFTGFSPIWGRKSMPNYAVLSYDDSSGARVLKLFRWIFFVRIAQAAVAILALASYDATIYSFDGNLMLFTAPSTLLIITYAFGSEHFFPPAYNFWAILGLECFAVLFWLVSFATLASEVSGFGTWRNWNNICVENCYLKHSMHPHLYKFERSLTNDLYNTMAIAAGLGALEFMYIHRERVGGAGAESGDPTFASATQSAAPQSTTRPRDLEQEMIEIEIENQNQNHSNVQHPQQNPTQAEGHDVSQVEHLE</sequence>
<keyword evidence="4" id="KW-0274">FAD</keyword>
<proteinExistence type="inferred from homology"/>
<organism evidence="10 11">
    <name type="scientific">Hyaloscypha hepaticicola</name>
    <dbReference type="NCBI Taxonomy" id="2082293"/>
    <lineage>
        <taxon>Eukaryota</taxon>
        <taxon>Fungi</taxon>
        <taxon>Dikarya</taxon>
        <taxon>Ascomycota</taxon>
        <taxon>Pezizomycotina</taxon>
        <taxon>Leotiomycetes</taxon>
        <taxon>Helotiales</taxon>
        <taxon>Hyaloscyphaceae</taxon>
        <taxon>Hyaloscypha</taxon>
    </lineage>
</organism>
<keyword evidence="11" id="KW-1185">Reference proteome</keyword>